<dbReference type="PROSITE" id="PS50144">
    <property type="entry name" value="MATH"/>
    <property type="match status" value="1"/>
</dbReference>
<name>A0A5S9XMP3_ARATH</name>
<dbReference type="PANTHER" id="PTHR46236:SF8">
    <property type="entry name" value="UBIQUITIN-SPECIFIC PROTEASE FAMILY C19-RELATED PROTEIN"/>
    <property type="match status" value="1"/>
</dbReference>
<dbReference type="PANTHER" id="PTHR46236">
    <property type="entry name" value="TRAF-LIKE SUPERFAMILY PROTEIN"/>
    <property type="match status" value="1"/>
</dbReference>
<dbReference type="CDD" id="cd00121">
    <property type="entry name" value="MATH"/>
    <property type="match status" value="1"/>
</dbReference>
<dbReference type="Pfam" id="PF22486">
    <property type="entry name" value="MATH_2"/>
    <property type="match status" value="1"/>
</dbReference>
<dbReference type="OrthoDB" id="1078956at2759"/>
<feature type="compositionally biased region" description="Acidic residues" evidence="3">
    <location>
        <begin position="161"/>
        <end position="256"/>
    </location>
</feature>
<reference evidence="5 6" key="1">
    <citation type="submission" date="2019-12" db="EMBL/GenBank/DDBJ databases">
        <authorList>
            <person name="Jiao W.-B."/>
            <person name="Schneeberger K."/>
        </authorList>
    </citation>
    <scope>NUCLEOTIDE SEQUENCE [LARGE SCALE GENOMIC DNA]</scope>
    <source>
        <strain evidence="6">cv. C24</strain>
    </source>
</reference>
<evidence type="ECO:0000256" key="2">
    <source>
        <dbReference type="SAM" id="Coils"/>
    </source>
</evidence>
<evidence type="ECO:0000313" key="5">
    <source>
        <dbReference type="EMBL" id="CAA0387189.1"/>
    </source>
</evidence>
<dbReference type="AlphaFoldDB" id="A0A5S9XMP3"/>
<dbReference type="EMBL" id="CACSHJ010000089">
    <property type="protein sequence ID" value="CAA0387189.1"/>
    <property type="molecule type" value="Genomic_DNA"/>
</dbReference>
<protein>
    <recommendedName>
        <fullName evidence="4">MATH domain-containing protein</fullName>
    </recommendedName>
</protein>
<feature type="region of interest" description="Disordered" evidence="3">
    <location>
        <begin position="153"/>
        <end position="259"/>
    </location>
</feature>
<keyword evidence="1 2" id="KW-0175">Coiled coil</keyword>
<evidence type="ECO:0000256" key="3">
    <source>
        <dbReference type="SAM" id="MobiDB-lite"/>
    </source>
</evidence>
<dbReference type="InterPro" id="IPR050804">
    <property type="entry name" value="MCC"/>
</dbReference>
<accession>A0A5S9XMP3</accession>
<feature type="coiled-coil region" evidence="2">
    <location>
        <begin position="460"/>
        <end position="487"/>
    </location>
</feature>
<feature type="domain" description="MATH" evidence="4">
    <location>
        <begin position="6"/>
        <end position="131"/>
    </location>
</feature>
<evidence type="ECO:0000256" key="1">
    <source>
        <dbReference type="ARBA" id="ARBA00023054"/>
    </source>
</evidence>
<dbReference type="InterPro" id="IPR002083">
    <property type="entry name" value="MATH/TRAF_dom"/>
</dbReference>
<organism evidence="5 6">
    <name type="scientific">Arabidopsis thaliana</name>
    <name type="common">Mouse-ear cress</name>
    <dbReference type="NCBI Taxonomy" id="3702"/>
    <lineage>
        <taxon>Eukaryota</taxon>
        <taxon>Viridiplantae</taxon>
        <taxon>Streptophyta</taxon>
        <taxon>Embryophyta</taxon>
        <taxon>Tracheophyta</taxon>
        <taxon>Spermatophyta</taxon>
        <taxon>Magnoliopsida</taxon>
        <taxon>eudicotyledons</taxon>
        <taxon>Gunneridae</taxon>
        <taxon>Pentapetalae</taxon>
        <taxon>rosids</taxon>
        <taxon>malvids</taxon>
        <taxon>Brassicales</taxon>
        <taxon>Brassicaceae</taxon>
        <taxon>Camelineae</taxon>
        <taxon>Arabidopsis</taxon>
    </lineage>
</organism>
<dbReference type="ExpressionAtlas" id="A0A5S9XMP3">
    <property type="expression patterns" value="baseline and differential"/>
</dbReference>
<sequence>MSKEKETRFSWVLKNFCSLQHNNCYSRTFVASDCNWRLLACYNKDRNGYLSLYLELADPASLPLGWRRQVNFRLTLVNKVHKQSTRVLEGKHWFDANDYGSGYKDFLPLHKLHARGNGFLVRDRLIIVAEVQILPAIDVPKDTVKITEPLCWKEGDPATDASEEDLDDYDDSSEEDLDDNDDDDASEEGLDDTDASEEGLDDTDASEEGLDDTDASEEVLDDDDESEESLDDDDDDAFEEDLDDDDSSPVSDDEGQEICPLNQLNAWNKAFRSVGNRGMKCNNVIVSEADTDDTAKEDLFEDGTVEEYPDDDDASSLHQWKSMVYTSKTVENFGTECNNKESFYESWWISDFLETIDVNGFQVLASQVQSVSQIFKRHPDTAIGFRPKNQQIRKAYMDALLSLIETLCQSPDKLSDDDLSNADETLVDLIDVGFKLDWLKTKLNDVSEKKKLGESSVVRLETMEEQLQKLKHMVLDLESQMQKEKEKVLAARAPLSFKDILY</sequence>
<dbReference type="SMART" id="SM00061">
    <property type="entry name" value="MATH"/>
    <property type="match status" value="1"/>
</dbReference>
<dbReference type="InterPro" id="IPR008974">
    <property type="entry name" value="TRAF-like"/>
</dbReference>
<dbReference type="SUPFAM" id="SSF49599">
    <property type="entry name" value="TRAF domain-like"/>
    <property type="match status" value="1"/>
</dbReference>
<evidence type="ECO:0000259" key="4">
    <source>
        <dbReference type="PROSITE" id="PS50144"/>
    </source>
</evidence>
<gene>
    <name evidence="5" type="ORF">C24_LOCUS16093</name>
</gene>
<dbReference type="Proteomes" id="UP000434276">
    <property type="component" value="Unassembled WGS sequence"/>
</dbReference>
<proteinExistence type="predicted"/>
<dbReference type="Gene3D" id="2.60.210.10">
    <property type="entry name" value="Apoptosis, Tumor Necrosis Factor Receptor Associated Protein 2, Chain A"/>
    <property type="match status" value="1"/>
</dbReference>
<evidence type="ECO:0000313" key="6">
    <source>
        <dbReference type="Proteomes" id="UP000434276"/>
    </source>
</evidence>